<dbReference type="EMBL" id="CACTIH010003623">
    <property type="protein sequence ID" value="CAA2978954.1"/>
    <property type="molecule type" value="Genomic_DNA"/>
</dbReference>
<reference evidence="1 2" key="1">
    <citation type="submission" date="2019-12" db="EMBL/GenBank/DDBJ databases">
        <authorList>
            <person name="Alioto T."/>
            <person name="Alioto T."/>
            <person name="Gomez Garrido J."/>
        </authorList>
    </citation>
    <scope>NUCLEOTIDE SEQUENCE [LARGE SCALE GENOMIC DNA]</scope>
</reference>
<dbReference type="Gramene" id="OE9A082331T1">
    <property type="protein sequence ID" value="OE9A082331C1"/>
    <property type="gene ID" value="OE9A082331"/>
</dbReference>
<dbReference type="PANTHER" id="PTHR32166">
    <property type="entry name" value="OSJNBA0013A04.12 PROTEIN"/>
    <property type="match status" value="1"/>
</dbReference>
<organism evidence="1 2">
    <name type="scientific">Olea europaea subsp. europaea</name>
    <dbReference type="NCBI Taxonomy" id="158383"/>
    <lineage>
        <taxon>Eukaryota</taxon>
        <taxon>Viridiplantae</taxon>
        <taxon>Streptophyta</taxon>
        <taxon>Embryophyta</taxon>
        <taxon>Tracheophyta</taxon>
        <taxon>Spermatophyta</taxon>
        <taxon>Magnoliopsida</taxon>
        <taxon>eudicotyledons</taxon>
        <taxon>Gunneridae</taxon>
        <taxon>Pentapetalae</taxon>
        <taxon>asterids</taxon>
        <taxon>lamiids</taxon>
        <taxon>Lamiales</taxon>
        <taxon>Oleaceae</taxon>
        <taxon>Oleeae</taxon>
        <taxon>Olea</taxon>
    </lineage>
</organism>
<dbReference type="Proteomes" id="UP000594638">
    <property type="component" value="Unassembled WGS sequence"/>
</dbReference>
<dbReference type="AlphaFoldDB" id="A0A8S0RH35"/>
<evidence type="ECO:0008006" key="3">
    <source>
        <dbReference type="Google" id="ProtNLM"/>
    </source>
</evidence>
<proteinExistence type="predicted"/>
<dbReference type="PANTHER" id="PTHR32166:SF24">
    <property type="entry name" value="F16P17.2 PROTEIN"/>
    <property type="match status" value="1"/>
</dbReference>
<protein>
    <recommendedName>
        <fullName evidence="3">DUF659 domain-containing protein</fullName>
    </recommendedName>
</protein>
<sequence length="200" mass="23211">MNLPNGTSVYRMASFTSGYVQSKYAEEVLWETIIEICGNSMHQCVGIVSDKFKAKALRNLENQHHWMVNISCQYQGFNSLIKDFAKELPSFKNVTENCLKLVNFVNNKSQIRRCFCKYRFQEYGHASLLRLPLRSYGRSDFGPVYAMVEDVLGSARVLQLVLLDESYKKVLVEEPIARDIEEMMRNPHFWNELEVVHSLV</sequence>
<gene>
    <name evidence="1" type="ORF">OLEA9_A082331</name>
</gene>
<evidence type="ECO:0000313" key="1">
    <source>
        <dbReference type="EMBL" id="CAA2978954.1"/>
    </source>
</evidence>
<keyword evidence="2" id="KW-1185">Reference proteome</keyword>
<dbReference type="OrthoDB" id="10357126at2759"/>
<comment type="caution">
    <text evidence="1">The sequence shown here is derived from an EMBL/GenBank/DDBJ whole genome shotgun (WGS) entry which is preliminary data.</text>
</comment>
<evidence type="ECO:0000313" key="2">
    <source>
        <dbReference type="Proteomes" id="UP000594638"/>
    </source>
</evidence>
<accession>A0A8S0RH35</accession>
<name>A0A8S0RH35_OLEEU</name>